<feature type="chain" id="PRO_5004808153" description="DUF7731 domain-containing protein" evidence="2">
    <location>
        <begin position="28"/>
        <end position="157"/>
    </location>
</feature>
<keyword evidence="1" id="KW-1133">Transmembrane helix</keyword>
<dbReference type="PANTHER" id="PTHR34366:SF7">
    <property type="entry name" value="TRANSMEMBRANE PROTEIN"/>
    <property type="match status" value="1"/>
</dbReference>
<feature type="domain" description="DUF7731" evidence="3">
    <location>
        <begin position="38"/>
        <end position="123"/>
    </location>
</feature>
<protein>
    <recommendedName>
        <fullName evidence="3">DUF7731 domain-containing protein</fullName>
    </recommendedName>
</protein>
<dbReference type="HOGENOM" id="CLU_130137_0_0_1"/>
<reference evidence="5" key="1">
    <citation type="journal article" date="2013" name="Science">
        <title>The Amborella genome and the evolution of flowering plants.</title>
        <authorList>
            <consortium name="Amborella Genome Project"/>
        </authorList>
    </citation>
    <scope>NUCLEOTIDE SEQUENCE [LARGE SCALE GENOMIC DNA]</scope>
</reference>
<evidence type="ECO:0000259" key="3">
    <source>
        <dbReference type="Pfam" id="PF24865"/>
    </source>
</evidence>
<feature type="transmembrane region" description="Helical" evidence="1">
    <location>
        <begin position="136"/>
        <end position="154"/>
    </location>
</feature>
<keyword evidence="2" id="KW-0732">Signal</keyword>
<dbReference type="Gramene" id="ERN04224">
    <property type="protein sequence ID" value="ERN04224"/>
    <property type="gene ID" value="AMTR_s00077p00135340"/>
</dbReference>
<dbReference type="EMBL" id="KI394293">
    <property type="protein sequence ID" value="ERN04224.1"/>
    <property type="molecule type" value="Genomic_DNA"/>
</dbReference>
<name>W1P986_AMBTC</name>
<keyword evidence="5" id="KW-1185">Reference proteome</keyword>
<proteinExistence type="predicted"/>
<keyword evidence="1" id="KW-0472">Membrane</keyword>
<dbReference type="Proteomes" id="UP000017836">
    <property type="component" value="Unassembled WGS sequence"/>
</dbReference>
<dbReference type="OMA" id="WRSAYYC"/>
<dbReference type="eggNOG" id="ENOG502S8YA">
    <property type="taxonomic scope" value="Eukaryota"/>
</dbReference>
<keyword evidence="1" id="KW-0812">Transmembrane</keyword>
<dbReference type="AlphaFoldDB" id="W1P986"/>
<evidence type="ECO:0000313" key="4">
    <source>
        <dbReference type="EMBL" id="ERN04224.1"/>
    </source>
</evidence>
<dbReference type="InterPro" id="IPR056633">
    <property type="entry name" value="DUF7731"/>
</dbReference>
<sequence length="157" mass="17673">MENNRIVGPGFVFAGLVFFLVCGFTQAKDPTANANLSPFQQWRSAYDCLQNTSNLCPGIYELTEGGWVNVSRNQTDDYCKNGCFDHTKWVITCVYYCKRDYVFRNGATIKDINYTVANGCLHGFNGTTYISSSGKILWSKSMAFITIAATWILYKSM</sequence>
<organism evidence="4 5">
    <name type="scientific">Amborella trichopoda</name>
    <dbReference type="NCBI Taxonomy" id="13333"/>
    <lineage>
        <taxon>Eukaryota</taxon>
        <taxon>Viridiplantae</taxon>
        <taxon>Streptophyta</taxon>
        <taxon>Embryophyta</taxon>
        <taxon>Tracheophyta</taxon>
        <taxon>Spermatophyta</taxon>
        <taxon>Magnoliopsida</taxon>
        <taxon>Amborellales</taxon>
        <taxon>Amborellaceae</taxon>
        <taxon>Amborella</taxon>
    </lineage>
</organism>
<dbReference type="Pfam" id="PF24865">
    <property type="entry name" value="DUF7731"/>
    <property type="match status" value="1"/>
</dbReference>
<evidence type="ECO:0000256" key="2">
    <source>
        <dbReference type="SAM" id="SignalP"/>
    </source>
</evidence>
<evidence type="ECO:0000256" key="1">
    <source>
        <dbReference type="SAM" id="Phobius"/>
    </source>
</evidence>
<gene>
    <name evidence="4" type="ORF">AMTR_s00077p00135340</name>
</gene>
<accession>W1P986</accession>
<feature type="signal peptide" evidence="2">
    <location>
        <begin position="1"/>
        <end position="27"/>
    </location>
</feature>
<dbReference type="PANTHER" id="PTHR34366">
    <property type="entry name" value="OS07G0289901 PROTEIN-RELATED"/>
    <property type="match status" value="1"/>
</dbReference>
<evidence type="ECO:0000313" key="5">
    <source>
        <dbReference type="Proteomes" id="UP000017836"/>
    </source>
</evidence>